<sequence length="91" mass="10891">MTLSKMEDDSQDAKKDFVAEKFFIVRKPNGAIHDVQLLFGKYQSWFVTNIFDKEYSYLQYLLDNVEMPKEVYSFIEDLLDDAEKAYMRETR</sequence>
<evidence type="ECO:0000313" key="2">
    <source>
        <dbReference type="Proteomes" id="UP000265540"/>
    </source>
</evidence>
<proteinExistence type="predicted"/>
<protein>
    <submittedName>
        <fullName evidence="1">Uncharacterized protein</fullName>
    </submittedName>
</protein>
<dbReference type="Proteomes" id="UP000265540">
    <property type="component" value="Unassembled WGS sequence"/>
</dbReference>
<name>A0A3A4ZF67_UNCKA</name>
<gene>
    <name evidence="1" type="ORF">C4561_01825</name>
</gene>
<accession>A0A3A4ZF67</accession>
<evidence type="ECO:0000313" key="1">
    <source>
        <dbReference type="EMBL" id="RJR27668.1"/>
    </source>
</evidence>
<reference evidence="1 2" key="1">
    <citation type="journal article" date="2017" name="ISME J.">
        <title>Energy and carbon metabolisms in a deep terrestrial subsurface fluid microbial community.</title>
        <authorList>
            <person name="Momper L."/>
            <person name="Jungbluth S.P."/>
            <person name="Lee M.D."/>
            <person name="Amend J.P."/>
        </authorList>
    </citation>
    <scope>NUCLEOTIDE SEQUENCE [LARGE SCALE GENOMIC DNA]</scope>
    <source>
        <strain evidence="1">SURF_46</strain>
    </source>
</reference>
<dbReference type="AlphaFoldDB" id="A0A3A4ZF67"/>
<comment type="caution">
    <text evidence="1">The sequence shown here is derived from an EMBL/GenBank/DDBJ whole genome shotgun (WGS) entry which is preliminary data.</text>
</comment>
<dbReference type="EMBL" id="QZJF01000008">
    <property type="protein sequence ID" value="RJR27668.1"/>
    <property type="molecule type" value="Genomic_DNA"/>
</dbReference>
<organism evidence="1 2">
    <name type="scientific">candidate division WWE3 bacterium</name>
    <dbReference type="NCBI Taxonomy" id="2053526"/>
    <lineage>
        <taxon>Bacteria</taxon>
        <taxon>Katanobacteria</taxon>
    </lineage>
</organism>